<protein>
    <submittedName>
        <fullName evidence="8">Two pore segment channel 1</fullName>
    </submittedName>
</protein>
<name>A0A1D5QK28_MACMU</name>
<feature type="compositionally biased region" description="Basic and acidic residues" evidence="5">
    <location>
        <begin position="787"/>
        <end position="799"/>
    </location>
</feature>
<keyword evidence="4 6" id="KW-0472">Membrane</keyword>
<dbReference type="VEuPathDB" id="HostDB:ENSMMUG00000004435"/>
<evidence type="ECO:0000256" key="5">
    <source>
        <dbReference type="SAM" id="MobiDB-lite"/>
    </source>
</evidence>
<dbReference type="InterPro" id="IPR027359">
    <property type="entry name" value="Volt_channel_dom_sf"/>
</dbReference>
<evidence type="ECO:0000313" key="9">
    <source>
        <dbReference type="Proteomes" id="UP000006718"/>
    </source>
</evidence>
<dbReference type="Bgee" id="ENSMMUG00000004435">
    <property type="expression patterns" value="Expressed in adult mammalian kidney and 21 other cell types or tissues"/>
</dbReference>
<feature type="transmembrane region" description="Helical" evidence="6">
    <location>
        <begin position="494"/>
        <end position="520"/>
    </location>
</feature>
<feature type="transmembrane region" description="Helical" evidence="6">
    <location>
        <begin position="648"/>
        <end position="673"/>
    </location>
</feature>
<dbReference type="InterPro" id="IPR005821">
    <property type="entry name" value="Ion_trans_dom"/>
</dbReference>
<organism evidence="8 9">
    <name type="scientific">Macaca mulatta</name>
    <name type="common">Rhesus macaque</name>
    <dbReference type="NCBI Taxonomy" id="9544"/>
    <lineage>
        <taxon>Eukaryota</taxon>
        <taxon>Metazoa</taxon>
        <taxon>Chordata</taxon>
        <taxon>Craniata</taxon>
        <taxon>Vertebrata</taxon>
        <taxon>Euteleostomi</taxon>
        <taxon>Mammalia</taxon>
        <taxon>Eutheria</taxon>
        <taxon>Euarchontoglires</taxon>
        <taxon>Primates</taxon>
        <taxon>Haplorrhini</taxon>
        <taxon>Catarrhini</taxon>
        <taxon>Cercopithecidae</taxon>
        <taxon>Cercopithecinae</taxon>
        <taxon>Macaca</taxon>
    </lineage>
</organism>
<dbReference type="GeneTree" id="ENSGT00940000158958"/>
<keyword evidence="9" id="KW-1185">Reference proteome</keyword>
<dbReference type="VGNC" id="VGNC:79117">
    <property type="gene designation" value="TPCN1"/>
</dbReference>
<feature type="transmembrane region" description="Helical" evidence="6">
    <location>
        <begin position="445"/>
        <end position="465"/>
    </location>
</feature>
<evidence type="ECO:0000259" key="7">
    <source>
        <dbReference type="Pfam" id="PF00520"/>
    </source>
</evidence>
<evidence type="ECO:0000256" key="4">
    <source>
        <dbReference type="ARBA" id="ARBA00023136"/>
    </source>
</evidence>
<dbReference type="Gene3D" id="1.10.287.70">
    <property type="match status" value="2"/>
</dbReference>
<keyword evidence="3 6" id="KW-1133">Transmembrane helix</keyword>
<dbReference type="Proteomes" id="UP000006718">
    <property type="component" value="Chromosome 11"/>
</dbReference>
<evidence type="ECO:0000256" key="3">
    <source>
        <dbReference type="ARBA" id="ARBA00022989"/>
    </source>
</evidence>
<dbReference type="FunFam" id="1.10.287.70:FF:000071">
    <property type="entry name" value="Two pore calcium channel protein 1"/>
    <property type="match status" value="1"/>
</dbReference>
<dbReference type="PANTHER" id="PTHR46474">
    <property type="entry name" value="TWO PORE CALCIUM CHANNEL PROTEIN 1"/>
    <property type="match status" value="1"/>
</dbReference>
<gene>
    <name evidence="8 10" type="primary">TPCN1</name>
</gene>
<feature type="compositionally biased region" description="Low complexity" evidence="5">
    <location>
        <begin position="50"/>
        <end position="63"/>
    </location>
</feature>
<reference evidence="8" key="4">
    <citation type="submission" date="2025-09" db="UniProtKB">
        <authorList>
            <consortium name="Ensembl"/>
        </authorList>
    </citation>
    <scope>IDENTIFICATION</scope>
    <source>
        <strain evidence="8">17573</strain>
    </source>
</reference>
<dbReference type="AlphaFoldDB" id="A0A1D5QK28"/>
<feature type="transmembrane region" description="Helical" evidence="6">
    <location>
        <begin position="177"/>
        <end position="195"/>
    </location>
</feature>
<dbReference type="Ensembl" id="ENSMMUT00000069322.2">
    <property type="protein sequence ID" value="ENSMMUP00000048401.2"/>
    <property type="gene ID" value="ENSMMUG00000004435.4"/>
</dbReference>
<dbReference type="GO" id="GO:0005765">
    <property type="term" value="C:lysosomal membrane"/>
    <property type="evidence" value="ECO:0007669"/>
    <property type="project" value="InterPro"/>
</dbReference>
<accession>A0A1D5QK28</accession>
<comment type="subcellular location">
    <subcellularLocation>
        <location evidence="1">Membrane</location>
        <topology evidence="1">Multi-pass membrane protein</topology>
    </subcellularLocation>
</comment>
<reference evidence="8" key="3">
    <citation type="submission" date="2025-08" db="UniProtKB">
        <authorList>
            <consortium name="Ensembl"/>
        </authorList>
    </citation>
    <scope>IDENTIFICATION</scope>
    <source>
        <strain evidence="8">17573</strain>
    </source>
</reference>
<dbReference type="Gene3D" id="1.20.120.350">
    <property type="entry name" value="Voltage-gated potassium channels. Chain C"/>
    <property type="match status" value="1"/>
</dbReference>
<dbReference type="Pfam" id="PF00520">
    <property type="entry name" value="Ion_trans"/>
    <property type="match status" value="2"/>
</dbReference>
<reference evidence="9" key="1">
    <citation type="journal article" date="2007" name="Science">
        <title>Evolutionary and biomedical insights from the rhesus macaque genome.</title>
        <authorList>
            <person name="Gibbs R.A."/>
            <person name="Rogers J."/>
            <person name="Katze M.G."/>
            <person name="Bumgarner R."/>
            <person name="Weinstock G.M."/>
            <person name="Mardis E.R."/>
            <person name="Remington K.A."/>
            <person name="Strausberg R.L."/>
            <person name="Venter J.C."/>
            <person name="Wilson R.K."/>
            <person name="Batzer M.A."/>
            <person name="Bustamante C.D."/>
            <person name="Eichler E.E."/>
            <person name="Hahn M.W."/>
            <person name="Hardison R.C."/>
            <person name="Makova K.D."/>
            <person name="Miller W."/>
            <person name="Milosavljevic A."/>
            <person name="Palermo R.E."/>
            <person name="Siepel A."/>
            <person name="Sikela J.M."/>
            <person name="Attaway T."/>
            <person name="Bell S."/>
            <person name="Bernard K.E."/>
            <person name="Buhay C.J."/>
            <person name="Chandrabose M.N."/>
            <person name="Dao M."/>
            <person name="Davis C."/>
            <person name="Delehaunty K.D."/>
            <person name="Ding Y."/>
            <person name="Dinh H.H."/>
            <person name="Dugan-Rocha S."/>
            <person name="Fulton L.A."/>
            <person name="Gabisi R.A."/>
            <person name="Garner T.T."/>
            <person name="Godfrey J."/>
            <person name="Hawes A.C."/>
            <person name="Hernandez J."/>
            <person name="Hines S."/>
            <person name="Holder M."/>
            <person name="Hume J."/>
            <person name="Jhangiani S.N."/>
            <person name="Joshi V."/>
            <person name="Khan Z.M."/>
            <person name="Kirkness E.F."/>
            <person name="Cree A."/>
            <person name="Fowler R.G."/>
            <person name="Lee S."/>
            <person name="Lewis L.R."/>
            <person name="Li Z."/>
            <person name="Liu Y.-S."/>
            <person name="Moore S.M."/>
            <person name="Muzny D."/>
            <person name="Nazareth L.V."/>
            <person name="Ngo D.N."/>
            <person name="Okwuonu G.O."/>
            <person name="Pai G."/>
            <person name="Parker D."/>
            <person name="Paul H.A."/>
            <person name="Pfannkoch C."/>
            <person name="Pohl C.S."/>
            <person name="Rogers Y.-H.C."/>
            <person name="Ruiz S.J."/>
            <person name="Sabo A."/>
            <person name="Santibanez J."/>
            <person name="Schneider B.W."/>
            <person name="Smith S.M."/>
            <person name="Sodergren E."/>
            <person name="Svatek A.F."/>
            <person name="Utterback T.R."/>
            <person name="Vattathil S."/>
            <person name="Warren W."/>
            <person name="White C.S."/>
            <person name="Chinwalla A.T."/>
            <person name="Feng Y."/>
            <person name="Halpern A.L."/>
            <person name="Hillier L.W."/>
            <person name="Huang X."/>
            <person name="Minx P."/>
            <person name="Nelson J.O."/>
            <person name="Pepin K.H."/>
            <person name="Qin X."/>
            <person name="Sutton G.G."/>
            <person name="Venter E."/>
            <person name="Walenz B.P."/>
            <person name="Wallis J.W."/>
            <person name="Worley K.C."/>
            <person name="Yang S.-P."/>
            <person name="Jones S.M."/>
            <person name="Marra M.A."/>
            <person name="Rocchi M."/>
            <person name="Schein J.E."/>
            <person name="Baertsch R."/>
            <person name="Clarke L."/>
            <person name="Csuros M."/>
            <person name="Glasscock J."/>
            <person name="Harris R.A."/>
            <person name="Havlak P."/>
            <person name="Jackson A.R."/>
            <person name="Jiang H."/>
            <person name="Liu Y."/>
            <person name="Messina D.N."/>
            <person name="Shen Y."/>
            <person name="Song H.X.-Z."/>
            <person name="Wylie T."/>
            <person name="Zhang L."/>
            <person name="Birney E."/>
            <person name="Han K."/>
            <person name="Konkel M.K."/>
            <person name="Lee J."/>
            <person name="Smit A.F.A."/>
            <person name="Ullmer B."/>
            <person name="Wang H."/>
            <person name="Xing J."/>
            <person name="Burhans R."/>
            <person name="Cheng Z."/>
            <person name="Karro J.E."/>
            <person name="Ma J."/>
            <person name="Raney B."/>
            <person name="She X."/>
            <person name="Cox M.J."/>
            <person name="Demuth J.P."/>
            <person name="Dumas L.J."/>
            <person name="Han S.-G."/>
            <person name="Hopkins J."/>
            <person name="Karimpour-Fard A."/>
            <person name="Kim Y.H."/>
            <person name="Pollack J.R."/>
            <person name="Vinar T."/>
            <person name="Addo-Quaye C."/>
            <person name="Degenhardt J."/>
            <person name="Denby A."/>
            <person name="Hubisz M.J."/>
            <person name="Indap A."/>
            <person name="Kosiol C."/>
            <person name="Lahn B.T."/>
            <person name="Lawson H.A."/>
            <person name="Marklein A."/>
            <person name="Nielsen R."/>
            <person name="Vallender E.J."/>
            <person name="Clark A.G."/>
            <person name="Ferguson B."/>
            <person name="Hernandez R.D."/>
            <person name="Hirani K."/>
            <person name="Kehrer-Sawatzki H."/>
            <person name="Kolb J."/>
            <person name="Patil S."/>
            <person name="Pu L.-L."/>
            <person name="Ren Y."/>
            <person name="Smith D.G."/>
            <person name="Wheeler D.A."/>
            <person name="Schenck I."/>
            <person name="Ball E.V."/>
            <person name="Chen R."/>
            <person name="Cooper D.N."/>
            <person name="Giardine B."/>
            <person name="Hsu F."/>
            <person name="Kent W.J."/>
            <person name="Lesk A."/>
            <person name="Nelson D.L."/>
            <person name="O'brien W.E."/>
            <person name="Pruefer K."/>
            <person name="Stenson P.D."/>
            <person name="Wallace J.C."/>
            <person name="Ke H."/>
            <person name="Liu X.-M."/>
            <person name="Wang P."/>
            <person name="Xiang A.P."/>
            <person name="Yang F."/>
            <person name="Barber G.P."/>
            <person name="Haussler D."/>
            <person name="Karolchik D."/>
            <person name="Kern A.D."/>
            <person name="Kuhn R.M."/>
            <person name="Smith K.E."/>
            <person name="Zwieg A.S."/>
        </authorList>
    </citation>
    <scope>NUCLEOTIDE SEQUENCE [LARGE SCALE GENOMIC DNA]</scope>
    <source>
        <strain evidence="9">17573</strain>
    </source>
</reference>
<dbReference type="SMR" id="A0A1D5QK28"/>
<dbReference type="ExpressionAtlas" id="A0A1D5QK28">
    <property type="expression patterns" value="baseline"/>
</dbReference>
<feature type="region of interest" description="Disordered" evidence="5">
    <location>
        <begin position="16"/>
        <end position="64"/>
    </location>
</feature>
<dbReference type="FunFam" id="1.10.287.70:FF:000062">
    <property type="entry name" value="Two pore calcium channel protein 1"/>
    <property type="match status" value="1"/>
</dbReference>
<feature type="transmembrane region" description="Helical" evidence="6">
    <location>
        <begin position="300"/>
        <end position="323"/>
    </location>
</feature>
<feature type="transmembrane region" description="Helical" evidence="6">
    <location>
        <begin position="261"/>
        <end position="280"/>
    </location>
</feature>
<feature type="transmembrane region" description="Helical" evidence="6">
    <location>
        <begin position="107"/>
        <end position="129"/>
    </location>
</feature>
<feature type="transmembrane region" description="Helical" evidence="6">
    <location>
        <begin position="235"/>
        <end position="254"/>
    </location>
</feature>
<dbReference type="GO" id="GO:0005216">
    <property type="term" value="F:monoatomic ion channel activity"/>
    <property type="evidence" value="ECO:0007669"/>
    <property type="project" value="InterPro"/>
</dbReference>
<keyword evidence="2 6" id="KW-0812">Transmembrane</keyword>
<feature type="domain" description="Ion transport" evidence="7">
    <location>
        <begin position="108"/>
        <end position="330"/>
    </location>
</feature>
<evidence type="ECO:0000256" key="1">
    <source>
        <dbReference type="ARBA" id="ARBA00004141"/>
    </source>
</evidence>
<feature type="transmembrane region" description="Helical" evidence="6">
    <location>
        <begin position="135"/>
        <end position="156"/>
    </location>
</feature>
<proteinExistence type="predicted"/>
<evidence type="ECO:0000313" key="8">
    <source>
        <dbReference type="Ensembl" id="ENSMMUP00000048401.2"/>
    </source>
</evidence>
<feature type="domain" description="Ion transport" evidence="7">
    <location>
        <begin position="455"/>
        <end position="673"/>
    </location>
</feature>
<evidence type="ECO:0000256" key="6">
    <source>
        <dbReference type="SAM" id="Phobius"/>
    </source>
</evidence>
<feature type="region of interest" description="Disordered" evidence="5">
    <location>
        <begin position="776"/>
        <end position="801"/>
    </location>
</feature>
<sequence length="820" mass="94032">MAVSLDDDVPLILTLDEGGSAPLAPSNGLGQEELPSKNGGSYAIHDSQAPSLSSEGGSSPSSPAHNWEMNYQEAAIYLQEGENNDKFFTHPKDAKALAAYLFAHNHLFYLMELATALLLLLLSLCEAPAVPALRLGIYVHATLELFALMVVVFELCMKLRWLGLHTFIRHKRTMVKTSVLVVQFVEAIVVLVRQMSHVRVTRALRCIFLVDCRYCGGIRRNLRQIFQSLPPFMDILLLLLFFMIIFAILGFYLFSPNPSDPYFSTLENSIVSLFVLLTTANFPDVMMPSYSRNPWSCVFFIVYLSIELYFIMNLLLAVVFDTFNDIEKRKFKSLLLHKRTAIQHAYRLLVSQRRPAGISYRQFEGLMRFYKPRMSARERYLTFKALNQNNTPLLSLKDFYDIYEVAALKWKAKKNREHWFDELPRTALLIFKGINILVKSKAFQYFMYLVVAVNGVWILVETFMLKVYGVELFLKVAGLGPVEYLSSGWNLFDFSVTVFAFLGLLALALNMEPFYFIVVLRPLQLLRLFKLKERYRNVLDTMFELLPRMASLGLTLLIFYYSFAIVGMEFFCGIVFPNCCNTSTVADAYRWRNHTVGNRTVVEEGYYYLNNFDNILNSFVTLFELTVVNNWYIIMEGVTSQTSHWSRLYFMTFYIVTMVVMTIIVAFILEAFVFRMNYSRKNQDSEVDGGITLEKEISKEELVAVLELYREAQGASSDVTRLLETLSQMERYQQRSMVFLGRRSRTKSDLSLKMYQEEIQVGAWLTTLRVLPRATAWEGQGAAPQPSEEREKAGRDADRPSGPLLGVVWDLSGAHLALNP</sequence>
<feature type="transmembrane region" description="Helical" evidence="6">
    <location>
        <begin position="541"/>
        <end position="561"/>
    </location>
</feature>
<dbReference type="SUPFAM" id="SSF81324">
    <property type="entry name" value="Voltage-gated potassium channels"/>
    <property type="match status" value="2"/>
</dbReference>
<dbReference type="PANTHER" id="PTHR46474:SF1">
    <property type="entry name" value="TWO PORE CHANNEL PROTEIN 1"/>
    <property type="match status" value="1"/>
</dbReference>
<reference evidence="8" key="2">
    <citation type="submission" date="2019-01" db="EMBL/GenBank/DDBJ databases">
        <authorList>
            <person name="Graves T."/>
            <person name="Eichler E.E."/>
            <person name="Wilson R.K."/>
        </authorList>
    </citation>
    <scope>NUCLEOTIDE SEQUENCE [LARGE SCALE GENOMIC DNA]</scope>
    <source>
        <strain evidence="8">17573</strain>
    </source>
</reference>
<dbReference type="GO" id="GO:0022832">
    <property type="term" value="F:voltage-gated channel activity"/>
    <property type="evidence" value="ECO:0007669"/>
    <property type="project" value="InterPro"/>
</dbReference>
<dbReference type="InterPro" id="IPR028801">
    <property type="entry name" value="TPC1_animal"/>
</dbReference>
<evidence type="ECO:0000313" key="10">
    <source>
        <dbReference type="VGNC" id="VGNC:79117"/>
    </source>
</evidence>
<evidence type="ECO:0000256" key="2">
    <source>
        <dbReference type="ARBA" id="ARBA00022692"/>
    </source>
</evidence>